<name>A0A4Z1P5A3_9PEZI</name>
<proteinExistence type="predicted"/>
<sequence length="158" mass="17275">MFRATIAGTGHVLEPDNTGGPTTGELDTGHLLTAKALSEDMHPSISCPAKIRKQRNFSNIPALDLCPNGMIHASRRLKNNSLAWKVNCRNPDLPLLLAGVYFGRHALCIHVFALEQWRSTGGTSHAQTSPHHDYRIILRARAMSNTKIAIGVELMADS</sequence>
<accession>A0A4Z1P5A3</accession>
<organism evidence="2 3">
    <name type="scientific">Venturia nashicola</name>
    <dbReference type="NCBI Taxonomy" id="86259"/>
    <lineage>
        <taxon>Eukaryota</taxon>
        <taxon>Fungi</taxon>
        <taxon>Dikarya</taxon>
        <taxon>Ascomycota</taxon>
        <taxon>Pezizomycotina</taxon>
        <taxon>Dothideomycetes</taxon>
        <taxon>Pleosporomycetidae</taxon>
        <taxon>Venturiales</taxon>
        <taxon>Venturiaceae</taxon>
        <taxon>Venturia</taxon>
    </lineage>
</organism>
<dbReference type="AlphaFoldDB" id="A0A4Z1P5A3"/>
<protein>
    <submittedName>
        <fullName evidence="2">Uncharacterized protein</fullName>
    </submittedName>
</protein>
<keyword evidence="3" id="KW-1185">Reference proteome</keyword>
<feature type="region of interest" description="Disordered" evidence="1">
    <location>
        <begin position="1"/>
        <end position="26"/>
    </location>
</feature>
<evidence type="ECO:0000313" key="3">
    <source>
        <dbReference type="Proteomes" id="UP000298493"/>
    </source>
</evidence>
<reference evidence="2 3" key="1">
    <citation type="submission" date="2019-04" db="EMBL/GenBank/DDBJ databases">
        <title>High contiguity whole genome sequence and gene annotation resource for two Venturia nashicola isolates.</title>
        <authorList>
            <person name="Prokchorchik M."/>
            <person name="Won K."/>
            <person name="Lee Y."/>
            <person name="Choi E.D."/>
            <person name="Segonzac C."/>
            <person name="Sohn K.H."/>
        </authorList>
    </citation>
    <scope>NUCLEOTIDE SEQUENCE [LARGE SCALE GENOMIC DNA]</scope>
    <source>
        <strain evidence="2 3">PRI2</strain>
    </source>
</reference>
<gene>
    <name evidence="2" type="ORF">E6O75_ATG02518</name>
</gene>
<comment type="caution">
    <text evidence="2">The sequence shown here is derived from an EMBL/GenBank/DDBJ whole genome shotgun (WGS) entry which is preliminary data.</text>
</comment>
<evidence type="ECO:0000313" key="2">
    <source>
        <dbReference type="EMBL" id="TID24153.1"/>
    </source>
</evidence>
<dbReference type="EMBL" id="SNSC02000005">
    <property type="protein sequence ID" value="TID24153.1"/>
    <property type="molecule type" value="Genomic_DNA"/>
</dbReference>
<evidence type="ECO:0000256" key="1">
    <source>
        <dbReference type="SAM" id="MobiDB-lite"/>
    </source>
</evidence>
<dbReference type="Proteomes" id="UP000298493">
    <property type="component" value="Unassembled WGS sequence"/>
</dbReference>